<name>A0A7C8MCI1_9PLEO</name>
<dbReference type="PRINTS" id="PR00081">
    <property type="entry name" value="GDHRDH"/>
</dbReference>
<sequence>MVHVQFNTELLPTLKDKVVVLTGGATGIGRAAVIQFAEAGCKVVFGDISDAPARGLESQLGPTVRYLHCDTSSYSDQLGLFAAAESLFGRINIVVANAGMAVHKDIFDASSDISVEPSMSEVAVNLTGAIFTARIGMHYLRKNKAKGRGVGKGLGDLVLVSSIAGFKESGGLATYTASKHGVLGLMRGLHTTAAPEGIRINVICPWMTKTRLVKGIENGWKEQSLPENEPEDVARSIVLCATANRGEGGKTHDGAQMPFAGKILWIAGGEAYEIEDAIQALEPQWLGEENSRVLAKGQEFLASQGTSWDADKLKVKVNGK</sequence>
<dbReference type="GO" id="GO:0016491">
    <property type="term" value="F:oxidoreductase activity"/>
    <property type="evidence" value="ECO:0007669"/>
    <property type="project" value="UniProtKB-KW"/>
</dbReference>
<dbReference type="InterPro" id="IPR002347">
    <property type="entry name" value="SDR_fam"/>
</dbReference>
<proteinExistence type="inferred from homology"/>
<evidence type="ECO:0000313" key="5">
    <source>
        <dbReference type="EMBL" id="KAF2874796.1"/>
    </source>
</evidence>
<comment type="caution">
    <text evidence="5">The sequence shown here is derived from an EMBL/GenBank/DDBJ whole genome shotgun (WGS) entry which is preliminary data.</text>
</comment>
<dbReference type="Gene3D" id="3.40.50.720">
    <property type="entry name" value="NAD(P)-binding Rossmann-like Domain"/>
    <property type="match status" value="1"/>
</dbReference>
<dbReference type="Pfam" id="PF00106">
    <property type="entry name" value="adh_short"/>
    <property type="match status" value="1"/>
</dbReference>
<evidence type="ECO:0000256" key="2">
    <source>
        <dbReference type="ARBA" id="ARBA00022857"/>
    </source>
</evidence>
<dbReference type="SUPFAM" id="SSF51735">
    <property type="entry name" value="NAD(P)-binding Rossmann-fold domains"/>
    <property type="match status" value="1"/>
</dbReference>
<dbReference type="PANTHER" id="PTHR43180:SF86">
    <property type="entry name" value="DEHYDROGENASE, PUTATIVE (AFU_ORTHOLOGUE AFUA_3G00290)-RELATED"/>
    <property type="match status" value="1"/>
</dbReference>
<dbReference type="InterPro" id="IPR020904">
    <property type="entry name" value="Sc_DH/Rdtase_CS"/>
</dbReference>
<gene>
    <name evidence="5" type="ORF">BDV95DRAFT_486534</name>
</gene>
<keyword evidence="2" id="KW-0521">NADP</keyword>
<comment type="similarity">
    <text evidence="1 4">Belongs to the short-chain dehydrogenases/reductases (SDR) family.</text>
</comment>
<keyword evidence="6" id="KW-1185">Reference proteome</keyword>
<reference evidence="5 6" key="1">
    <citation type="submission" date="2020-01" db="EMBL/GenBank/DDBJ databases">
        <authorList>
            <consortium name="DOE Joint Genome Institute"/>
            <person name="Haridas S."/>
            <person name="Albert R."/>
            <person name="Binder M."/>
            <person name="Bloem J."/>
            <person name="Labutti K."/>
            <person name="Salamov A."/>
            <person name="Andreopoulos B."/>
            <person name="Baker S.E."/>
            <person name="Barry K."/>
            <person name="Bills G."/>
            <person name="Bluhm B.H."/>
            <person name="Cannon C."/>
            <person name="Castanera R."/>
            <person name="Culley D.E."/>
            <person name="Daum C."/>
            <person name="Ezra D."/>
            <person name="Gonzalez J.B."/>
            <person name="Henrissat B."/>
            <person name="Kuo A."/>
            <person name="Liang C."/>
            <person name="Lipzen A."/>
            <person name="Lutzoni F."/>
            <person name="Magnuson J."/>
            <person name="Mondo S."/>
            <person name="Nolan M."/>
            <person name="Ohm R."/>
            <person name="Pangilinan J."/>
            <person name="Park H.-J.H."/>
            <person name="Ramirez L."/>
            <person name="Alfaro M."/>
            <person name="Sun H."/>
            <person name="Tritt A."/>
            <person name="Yoshinaga Y."/>
            <person name="Zwiers L.-H.L."/>
            <person name="Turgeon B.G."/>
            <person name="Goodwin S.B."/>
            <person name="Spatafora J.W."/>
            <person name="Crous P.W."/>
            <person name="Grigoriev I.V."/>
        </authorList>
    </citation>
    <scope>NUCLEOTIDE SEQUENCE [LARGE SCALE GENOMIC DNA]</scope>
    <source>
        <strain evidence="5 6">CBS 611.86</strain>
    </source>
</reference>
<evidence type="ECO:0000313" key="6">
    <source>
        <dbReference type="Proteomes" id="UP000481861"/>
    </source>
</evidence>
<dbReference type="PANTHER" id="PTHR43180">
    <property type="entry name" value="3-OXOACYL-(ACYL-CARRIER-PROTEIN) REDUCTASE (AFU_ORTHOLOGUE AFUA_6G11210)"/>
    <property type="match status" value="1"/>
</dbReference>
<protein>
    <submittedName>
        <fullName evidence="5">Putative 15-hydroxyprostaglandin dehydrogenase</fullName>
    </submittedName>
</protein>
<dbReference type="OrthoDB" id="37659at2759"/>
<dbReference type="PROSITE" id="PS00061">
    <property type="entry name" value="ADH_SHORT"/>
    <property type="match status" value="1"/>
</dbReference>
<evidence type="ECO:0000256" key="1">
    <source>
        <dbReference type="ARBA" id="ARBA00006484"/>
    </source>
</evidence>
<dbReference type="Proteomes" id="UP000481861">
    <property type="component" value="Unassembled WGS sequence"/>
</dbReference>
<dbReference type="InterPro" id="IPR036291">
    <property type="entry name" value="NAD(P)-bd_dom_sf"/>
</dbReference>
<keyword evidence="3" id="KW-0560">Oxidoreductase</keyword>
<dbReference type="PRINTS" id="PR00080">
    <property type="entry name" value="SDRFAMILY"/>
</dbReference>
<accession>A0A7C8MCI1</accession>
<evidence type="ECO:0000256" key="3">
    <source>
        <dbReference type="ARBA" id="ARBA00023002"/>
    </source>
</evidence>
<organism evidence="5 6">
    <name type="scientific">Massariosphaeria phaeospora</name>
    <dbReference type="NCBI Taxonomy" id="100035"/>
    <lineage>
        <taxon>Eukaryota</taxon>
        <taxon>Fungi</taxon>
        <taxon>Dikarya</taxon>
        <taxon>Ascomycota</taxon>
        <taxon>Pezizomycotina</taxon>
        <taxon>Dothideomycetes</taxon>
        <taxon>Pleosporomycetidae</taxon>
        <taxon>Pleosporales</taxon>
        <taxon>Pleosporales incertae sedis</taxon>
        <taxon>Massariosphaeria</taxon>
    </lineage>
</organism>
<evidence type="ECO:0000256" key="4">
    <source>
        <dbReference type="RuleBase" id="RU000363"/>
    </source>
</evidence>
<dbReference type="AlphaFoldDB" id="A0A7C8MCI1"/>
<dbReference type="EMBL" id="JAADJZ010000005">
    <property type="protein sequence ID" value="KAF2874796.1"/>
    <property type="molecule type" value="Genomic_DNA"/>
</dbReference>